<dbReference type="Gene3D" id="2.60.40.10">
    <property type="entry name" value="Immunoglobulins"/>
    <property type="match status" value="1"/>
</dbReference>
<evidence type="ECO:0000313" key="2">
    <source>
        <dbReference type="EMBL" id="VDK29946.1"/>
    </source>
</evidence>
<dbReference type="Pfam" id="PF07686">
    <property type="entry name" value="V-set"/>
    <property type="match status" value="1"/>
</dbReference>
<proteinExistence type="predicted"/>
<dbReference type="PANTHER" id="PTHR23279">
    <property type="entry name" value="DEFECTIVE PROBOSCIS EXTENSION RESPONSE DPR -RELATED"/>
    <property type="match status" value="1"/>
</dbReference>
<feature type="domain" description="Ig-like" evidence="1">
    <location>
        <begin position="47"/>
        <end position="133"/>
    </location>
</feature>
<accession>A0A3P6NT65</accession>
<name>A0A3P6NT65_DIBLA</name>
<dbReference type="InterPro" id="IPR007110">
    <property type="entry name" value="Ig-like_dom"/>
</dbReference>
<keyword evidence="3" id="KW-1185">Reference proteome</keyword>
<dbReference type="AlphaFoldDB" id="A0A3P6NT65"/>
<reference evidence="2 3" key="1">
    <citation type="submission" date="2018-11" db="EMBL/GenBank/DDBJ databases">
        <authorList>
            <consortium name="Pathogen Informatics"/>
        </authorList>
    </citation>
    <scope>NUCLEOTIDE SEQUENCE [LARGE SCALE GENOMIC DNA]</scope>
</reference>
<dbReference type="GO" id="GO:0050808">
    <property type="term" value="P:synapse organization"/>
    <property type="evidence" value="ECO:0007669"/>
    <property type="project" value="TreeGrafter"/>
</dbReference>
<gene>
    <name evidence="2" type="ORF">DILT_LOCUS78</name>
</gene>
<dbReference type="PANTHER" id="PTHR23279:SF36">
    <property type="entry name" value="DEFECTIVE PROBOSCIS EXTENSION RESPONSE 9, ISOFORM A"/>
    <property type="match status" value="1"/>
</dbReference>
<dbReference type="InterPro" id="IPR036179">
    <property type="entry name" value="Ig-like_dom_sf"/>
</dbReference>
<sequence>MEEIPRDIGISDISSFWPEQRKPPQRLQGWLNTSKSKPILRAVKPEPCFNASYPTEFSIEEQESVTLPCYIHNVDFDSVVISWWKEGEIREISVGESTINSRYSIYRSSPNAWALRITNVTMNDTGVYICQINLKVLREKFFKLMVIGKLSNYTLRIIVFE</sequence>
<dbReference type="SMART" id="SM00409">
    <property type="entry name" value="IG"/>
    <property type="match status" value="1"/>
</dbReference>
<organism evidence="2 3">
    <name type="scientific">Dibothriocephalus latus</name>
    <name type="common">Fish tapeworm</name>
    <name type="synonym">Diphyllobothrium latum</name>
    <dbReference type="NCBI Taxonomy" id="60516"/>
    <lineage>
        <taxon>Eukaryota</taxon>
        <taxon>Metazoa</taxon>
        <taxon>Spiralia</taxon>
        <taxon>Lophotrochozoa</taxon>
        <taxon>Platyhelminthes</taxon>
        <taxon>Cestoda</taxon>
        <taxon>Eucestoda</taxon>
        <taxon>Diphyllobothriidea</taxon>
        <taxon>Diphyllobothriidae</taxon>
        <taxon>Dibothriocephalus</taxon>
    </lineage>
</organism>
<dbReference type="GO" id="GO:0032589">
    <property type="term" value="C:neuron projection membrane"/>
    <property type="evidence" value="ECO:0007669"/>
    <property type="project" value="TreeGrafter"/>
</dbReference>
<dbReference type="InterPro" id="IPR037448">
    <property type="entry name" value="Zig-8"/>
</dbReference>
<protein>
    <recommendedName>
        <fullName evidence="1">Ig-like domain-containing protein</fullName>
    </recommendedName>
</protein>
<dbReference type="InterPro" id="IPR013106">
    <property type="entry name" value="Ig_V-set"/>
</dbReference>
<evidence type="ECO:0000259" key="1">
    <source>
        <dbReference type="PROSITE" id="PS50835"/>
    </source>
</evidence>
<dbReference type="SUPFAM" id="SSF48726">
    <property type="entry name" value="Immunoglobulin"/>
    <property type="match status" value="1"/>
</dbReference>
<dbReference type="OrthoDB" id="190835at2759"/>
<dbReference type="InterPro" id="IPR003599">
    <property type="entry name" value="Ig_sub"/>
</dbReference>
<dbReference type="Proteomes" id="UP000281553">
    <property type="component" value="Unassembled WGS sequence"/>
</dbReference>
<evidence type="ECO:0000313" key="3">
    <source>
        <dbReference type="Proteomes" id="UP000281553"/>
    </source>
</evidence>
<dbReference type="SMART" id="SM00406">
    <property type="entry name" value="IGv"/>
    <property type="match status" value="1"/>
</dbReference>
<dbReference type="InterPro" id="IPR013783">
    <property type="entry name" value="Ig-like_fold"/>
</dbReference>
<dbReference type="EMBL" id="UYRU01000300">
    <property type="protein sequence ID" value="VDK29946.1"/>
    <property type="molecule type" value="Genomic_DNA"/>
</dbReference>
<dbReference type="PROSITE" id="PS50835">
    <property type="entry name" value="IG_LIKE"/>
    <property type="match status" value="1"/>
</dbReference>